<protein>
    <submittedName>
        <fullName evidence="1">Type VI secretion system baseplate subunit TssG</fullName>
    </submittedName>
</protein>
<name>A0A4V3BB30_9RHOB</name>
<dbReference type="NCBIfam" id="TIGR03347">
    <property type="entry name" value="VI_chp_1"/>
    <property type="match status" value="1"/>
</dbReference>
<dbReference type="PANTHER" id="PTHR35564">
    <property type="match status" value="1"/>
</dbReference>
<sequence>MASGTGARSDNLTHYQQFCQTPEAYHLFFAMRVLEAQFADRPRLGESRLPREDAVRLGQEATLAFQHTTISGYKVPEGAEPGRLTNLFFGLFGPHGPMPLHLTEYARERHRTSHDKTLVAFANMLTHRHMSLFYRAWASGQPSASFDRGSGGGMERRVAAFTGHIGSAMRNRDAMPDLAKRHFAGRLSNGAKTAEGLASMLSAFFAVPVRLEQFVGSWLELEPSDRWQLGACAGLGQGTVLGSRVRTRGAKFRIQIGPLSGEEYVRLLPGGSSLARLAAVVRNAVGDALDWDVNLVLKAADVPSARLGAQTRLGQTSWLGTRQSPDDAADLYLTQQDHFEAEKAAPDAGRP</sequence>
<reference evidence="1 2" key="1">
    <citation type="submission" date="2019-03" db="EMBL/GenBank/DDBJ databases">
        <title>Rhodobacteraceae bacterium SM1902, a new member of the family Rhodobacteraceae isolated from Yantai.</title>
        <authorList>
            <person name="Sun Y."/>
        </authorList>
    </citation>
    <scope>NUCLEOTIDE SEQUENCE [LARGE SCALE GENOMIC DNA]</scope>
    <source>
        <strain evidence="1 2">SM1902</strain>
    </source>
</reference>
<dbReference type="PANTHER" id="PTHR35564:SF4">
    <property type="entry name" value="CYTOPLASMIC PROTEIN"/>
    <property type="match status" value="1"/>
</dbReference>
<accession>A0A4V3BB30</accession>
<dbReference type="Proteomes" id="UP000294562">
    <property type="component" value="Unassembled WGS sequence"/>
</dbReference>
<dbReference type="OrthoDB" id="1523296at2"/>
<dbReference type="EMBL" id="SMZO01000048">
    <property type="protein sequence ID" value="TDL85189.1"/>
    <property type="molecule type" value="Genomic_DNA"/>
</dbReference>
<proteinExistence type="predicted"/>
<dbReference type="Pfam" id="PF06996">
    <property type="entry name" value="T6SS_TssG"/>
    <property type="match status" value="1"/>
</dbReference>
<gene>
    <name evidence="1" type="primary">tssG</name>
    <name evidence="1" type="ORF">E2L05_16155</name>
</gene>
<dbReference type="InterPro" id="IPR010732">
    <property type="entry name" value="T6SS_TssG-like"/>
</dbReference>
<evidence type="ECO:0000313" key="2">
    <source>
        <dbReference type="Proteomes" id="UP000294562"/>
    </source>
</evidence>
<evidence type="ECO:0000313" key="1">
    <source>
        <dbReference type="EMBL" id="TDL85189.1"/>
    </source>
</evidence>
<dbReference type="AlphaFoldDB" id="A0A4V3BB30"/>
<keyword evidence="2" id="KW-1185">Reference proteome</keyword>
<organism evidence="1 2">
    <name type="scientific">Meridianimarinicoccus aquatilis</name>
    <dbReference type="NCBI Taxonomy" id="2552766"/>
    <lineage>
        <taxon>Bacteria</taxon>
        <taxon>Pseudomonadati</taxon>
        <taxon>Pseudomonadota</taxon>
        <taxon>Alphaproteobacteria</taxon>
        <taxon>Rhodobacterales</taxon>
        <taxon>Paracoccaceae</taxon>
        <taxon>Meridianimarinicoccus</taxon>
    </lineage>
</organism>
<dbReference type="RefSeq" id="WP_133343903.1">
    <property type="nucleotide sequence ID" value="NZ_SMZO01000048.1"/>
</dbReference>
<comment type="caution">
    <text evidence="1">The sequence shown here is derived from an EMBL/GenBank/DDBJ whole genome shotgun (WGS) entry which is preliminary data.</text>
</comment>